<reference evidence="9 10" key="1">
    <citation type="submission" date="2017-08" db="EMBL/GenBank/DDBJ databases">
        <title>Infants hospitalized years apart are colonized by the same room-sourced microbial strains.</title>
        <authorList>
            <person name="Brooks B."/>
            <person name="Olm M.R."/>
            <person name="Firek B.A."/>
            <person name="Baker R."/>
            <person name="Thomas B.C."/>
            <person name="Morowitz M.J."/>
            <person name="Banfield J.F."/>
        </authorList>
    </citation>
    <scope>NUCLEOTIDE SEQUENCE [LARGE SCALE GENOMIC DNA]</scope>
    <source>
        <strain evidence="9">S2_003_000_R2_4</strain>
    </source>
</reference>
<dbReference type="InterPro" id="IPR011006">
    <property type="entry name" value="CheY-like_superfamily"/>
</dbReference>
<dbReference type="CDD" id="cd16919">
    <property type="entry name" value="HATPase_CckA-like"/>
    <property type="match status" value="1"/>
</dbReference>
<feature type="modified residue" description="4-aspartylphosphate" evidence="4">
    <location>
        <position position="551"/>
    </location>
</feature>
<dbReference type="InterPro" id="IPR003594">
    <property type="entry name" value="HATPase_dom"/>
</dbReference>
<dbReference type="Gene3D" id="1.10.287.130">
    <property type="match status" value="1"/>
</dbReference>
<keyword evidence="6" id="KW-0472">Membrane</keyword>
<feature type="domain" description="Response regulatory" evidence="8">
    <location>
        <begin position="501"/>
        <end position="616"/>
    </location>
</feature>
<dbReference type="PROSITE" id="PS50109">
    <property type="entry name" value="HIS_KIN"/>
    <property type="match status" value="1"/>
</dbReference>
<dbReference type="RefSeq" id="WP_304282886.1">
    <property type="nucleotide sequence ID" value="NZ_QFQZ01000121.1"/>
</dbReference>
<dbReference type="Pfam" id="PF02518">
    <property type="entry name" value="HATPase_c"/>
    <property type="match status" value="1"/>
</dbReference>
<dbReference type="SUPFAM" id="SSF47384">
    <property type="entry name" value="Homodimeric domain of signal transducing histidine kinase"/>
    <property type="match status" value="1"/>
</dbReference>
<dbReference type="SMART" id="SM00388">
    <property type="entry name" value="HisKA"/>
    <property type="match status" value="1"/>
</dbReference>
<protein>
    <recommendedName>
        <fullName evidence="2">histidine kinase</fullName>
        <ecNumber evidence="2">2.7.13.3</ecNumber>
    </recommendedName>
</protein>
<dbReference type="Pfam" id="PF00512">
    <property type="entry name" value="HisKA"/>
    <property type="match status" value="1"/>
</dbReference>
<gene>
    <name evidence="9" type="ORF">DI526_21905</name>
</gene>
<dbReference type="PANTHER" id="PTHR43065:SF49">
    <property type="entry name" value="HISTIDINE KINASE"/>
    <property type="match status" value="1"/>
</dbReference>
<dbReference type="Gene3D" id="3.30.565.10">
    <property type="entry name" value="Histidine kinase-like ATPase, C-terminal domain"/>
    <property type="match status" value="1"/>
</dbReference>
<evidence type="ECO:0000259" key="8">
    <source>
        <dbReference type="PROSITE" id="PS50110"/>
    </source>
</evidence>
<dbReference type="Gene3D" id="3.40.50.2300">
    <property type="match status" value="1"/>
</dbReference>
<keyword evidence="3 4" id="KW-0597">Phosphoprotein</keyword>
<proteinExistence type="predicted"/>
<sequence length="626" mass="68064">MPIRRLRHPATLLIAGFTLLGVVVLGALVLTEAQRRTDAWVRHSMQVQTTLWQLRANVQAAETGQRGYLVSGVESYLNSYQAALSDMEPLMGRLTSQVADNPRQTASAARLHGLIQQRLRILARGVALRHDKGFEAARDYLLVNRGDALTEEIRRQVAGMIAEEARLLDVRQDRAAATRTALQASLVLGFLGLLALTLTAVRAANGQLRALQESRDELSSANDRLTAEAVAREKAESQVRQMQKMEAVGQLTGGIAHDFNNMLSVIIGSLEIAKRRLRGEPDRAEARIDNAMDGAQRAASLTARLLIFSRQAPLEPRPLEPTKLISGMSDLLRRTIGEQMNIEVVLGGGTWPVHADPQLLENAILNLCVNARDAMPDGGRLTIETSNTSLDEAYAQGNLEVVPGQYVLISVTDTGTGMAPEIVDRVFEPFFTTKEVGRGTGLGLSQVFGFVKQSGGHIKIYSEVGVGTSVKLYLPRYLGEATAAAPFTPRPVSPRARPGETILLVEDDENVRKTTGEALQDLGYGVVLAATGEDAIARFDGASRIDLLMTDIVMPGMTGRVLADRLRSDHPNLHVLYMTGYTRNAVVHNGVLDFGVAFLQKPFTLEQLSRKVRDVLDGGGVNRPAP</sequence>
<dbReference type="AlphaFoldDB" id="A0A2W5UYK4"/>
<dbReference type="PRINTS" id="PR00344">
    <property type="entry name" value="BCTRLSENSOR"/>
</dbReference>
<keyword evidence="9" id="KW-0808">Transferase</keyword>
<dbReference type="EC" id="2.7.13.3" evidence="2"/>
<keyword evidence="6" id="KW-1133">Transmembrane helix</keyword>
<evidence type="ECO:0000259" key="7">
    <source>
        <dbReference type="PROSITE" id="PS50109"/>
    </source>
</evidence>
<comment type="catalytic activity">
    <reaction evidence="1">
        <text>ATP + protein L-histidine = ADP + protein N-phospho-L-histidine.</text>
        <dbReference type="EC" id="2.7.13.3"/>
    </reaction>
</comment>
<feature type="transmembrane region" description="Helical" evidence="6">
    <location>
        <begin position="181"/>
        <end position="201"/>
    </location>
</feature>
<dbReference type="GO" id="GO:0000155">
    <property type="term" value="F:phosphorelay sensor kinase activity"/>
    <property type="evidence" value="ECO:0007669"/>
    <property type="project" value="InterPro"/>
</dbReference>
<organism evidence="9 10">
    <name type="scientific">Caulobacter segnis</name>
    <dbReference type="NCBI Taxonomy" id="88688"/>
    <lineage>
        <taxon>Bacteria</taxon>
        <taxon>Pseudomonadati</taxon>
        <taxon>Pseudomonadota</taxon>
        <taxon>Alphaproteobacteria</taxon>
        <taxon>Caulobacterales</taxon>
        <taxon>Caulobacteraceae</taxon>
        <taxon>Caulobacter</taxon>
    </lineage>
</organism>
<dbReference type="EMBL" id="QFQZ01000121">
    <property type="protein sequence ID" value="PZR30663.1"/>
    <property type="molecule type" value="Genomic_DNA"/>
</dbReference>
<keyword evidence="5" id="KW-0175">Coiled coil</keyword>
<evidence type="ECO:0000313" key="10">
    <source>
        <dbReference type="Proteomes" id="UP000249393"/>
    </source>
</evidence>
<evidence type="ECO:0000256" key="6">
    <source>
        <dbReference type="SAM" id="Phobius"/>
    </source>
</evidence>
<dbReference type="SUPFAM" id="SSF55874">
    <property type="entry name" value="ATPase domain of HSP90 chaperone/DNA topoisomerase II/histidine kinase"/>
    <property type="match status" value="1"/>
</dbReference>
<dbReference type="SMART" id="SM00448">
    <property type="entry name" value="REC"/>
    <property type="match status" value="1"/>
</dbReference>
<keyword evidence="9" id="KW-0418">Kinase</keyword>
<dbReference type="SMART" id="SM00387">
    <property type="entry name" value="HATPase_c"/>
    <property type="match status" value="1"/>
</dbReference>
<dbReference type="PANTHER" id="PTHR43065">
    <property type="entry name" value="SENSOR HISTIDINE KINASE"/>
    <property type="match status" value="1"/>
</dbReference>
<keyword evidence="6" id="KW-0812">Transmembrane</keyword>
<dbReference type="Proteomes" id="UP000249393">
    <property type="component" value="Unassembled WGS sequence"/>
</dbReference>
<comment type="caution">
    <text evidence="9">The sequence shown here is derived from an EMBL/GenBank/DDBJ whole genome shotgun (WGS) entry which is preliminary data.</text>
</comment>
<dbReference type="CDD" id="cd00082">
    <property type="entry name" value="HisKA"/>
    <property type="match status" value="1"/>
</dbReference>
<accession>A0A2W5UYK4</accession>
<dbReference type="InterPro" id="IPR007891">
    <property type="entry name" value="CHASE3"/>
</dbReference>
<dbReference type="SUPFAM" id="SSF52172">
    <property type="entry name" value="CheY-like"/>
    <property type="match status" value="1"/>
</dbReference>
<feature type="domain" description="Histidine kinase" evidence="7">
    <location>
        <begin position="254"/>
        <end position="478"/>
    </location>
</feature>
<evidence type="ECO:0000256" key="3">
    <source>
        <dbReference type="ARBA" id="ARBA00022553"/>
    </source>
</evidence>
<evidence type="ECO:0000256" key="1">
    <source>
        <dbReference type="ARBA" id="ARBA00000085"/>
    </source>
</evidence>
<dbReference type="InterPro" id="IPR003661">
    <property type="entry name" value="HisK_dim/P_dom"/>
</dbReference>
<dbReference type="Pfam" id="PF05227">
    <property type="entry name" value="CHASE3"/>
    <property type="match status" value="1"/>
</dbReference>
<dbReference type="InterPro" id="IPR036097">
    <property type="entry name" value="HisK_dim/P_sf"/>
</dbReference>
<dbReference type="Pfam" id="PF00072">
    <property type="entry name" value="Response_reg"/>
    <property type="match status" value="1"/>
</dbReference>
<dbReference type="InterPro" id="IPR004358">
    <property type="entry name" value="Sig_transdc_His_kin-like_C"/>
</dbReference>
<dbReference type="InterPro" id="IPR005467">
    <property type="entry name" value="His_kinase_dom"/>
</dbReference>
<evidence type="ECO:0000256" key="2">
    <source>
        <dbReference type="ARBA" id="ARBA00012438"/>
    </source>
</evidence>
<evidence type="ECO:0000256" key="4">
    <source>
        <dbReference type="PROSITE-ProRule" id="PRU00169"/>
    </source>
</evidence>
<dbReference type="InterPro" id="IPR036890">
    <property type="entry name" value="HATPase_C_sf"/>
</dbReference>
<name>A0A2W5UYK4_9CAUL</name>
<feature type="coiled-coil region" evidence="5">
    <location>
        <begin position="201"/>
        <end position="228"/>
    </location>
</feature>
<dbReference type="InterPro" id="IPR001789">
    <property type="entry name" value="Sig_transdc_resp-reg_receiver"/>
</dbReference>
<evidence type="ECO:0000256" key="5">
    <source>
        <dbReference type="SAM" id="Coils"/>
    </source>
</evidence>
<dbReference type="CDD" id="cd19410">
    <property type="entry name" value="HK9-like_sensor"/>
    <property type="match status" value="1"/>
</dbReference>
<dbReference type="PROSITE" id="PS50110">
    <property type="entry name" value="RESPONSE_REGULATORY"/>
    <property type="match status" value="1"/>
</dbReference>
<evidence type="ECO:0000313" key="9">
    <source>
        <dbReference type="EMBL" id="PZR30663.1"/>
    </source>
</evidence>